<proteinExistence type="predicted"/>
<dbReference type="InterPro" id="IPR050490">
    <property type="entry name" value="Bact_solute-bd_prot1"/>
</dbReference>
<dbReference type="InterPro" id="IPR006059">
    <property type="entry name" value="SBP"/>
</dbReference>
<reference evidence="3" key="1">
    <citation type="submission" date="2020-08" db="EMBL/GenBank/DDBJ databases">
        <title>Genome public.</title>
        <authorList>
            <person name="Liu C."/>
            <person name="Sun Q."/>
        </authorList>
    </citation>
    <scope>NUCLEOTIDE SEQUENCE</scope>
    <source>
        <strain evidence="3">NSJ-40</strain>
    </source>
</reference>
<evidence type="ECO:0000256" key="1">
    <source>
        <dbReference type="SAM" id="MobiDB-lite"/>
    </source>
</evidence>
<dbReference type="Pfam" id="PF01547">
    <property type="entry name" value="SBP_bac_1"/>
    <property type="match status" value="1"/>
</dbReference>
<evidence type="ECO:0000313" key="4">
    <source>
        <dbReference type="Proteomes" id="UP000651482"/>
    </source>
</evidence>
<feature type="signal peptide" evidence="2">
    <location>
        <begin position="1"/>
        <end position="20"/>
    </location>
</feature>
<keyword evidence="2" id="KW-0732">Signal</keyword>
<dbReference type="Proteomes" id="UP000651482">
    <property type="component" value="Unassembled WGS sequence"/>
</dbReference>
<dbReference type="AlphaFoldDB" id="A0A926HR11"/>
<gene>
    <name evidence="3" type="ORF">IAG03_01885</name>
</gene>
<dbReference type="PANTHER" id="PTHR43649">
    <property type="entry name" value="ARABINOSE-BINDING PROTEIN-RELATED"/>
    <property type="match status" value="1"/>
</dbReference>
<feature type="compositionally biased region" description="Low complexity" evidence="1">
    <location>
        <begin position="30"/>
        <end position="47"/>
    </location>
</feature>
<dbReference type="PROSITE" id="PS51257">
    <property type="entry name" value="PROKAR_LIPOPROTEIN"/>
    <property type="match status" value="1"/>
</dbReference>
<protein>
    <submittedName>
        <fullName evidence="3">Extracellular solute-binding protein</fullName>
    </submittedName>
</protein>
<evidence type="ECO:0000313" key="3">
    <source>
        <dbReference type="EMBL" id="MBC8532773.1"/>
    </source>
</evidence>
<dbReference type="EMBL" id="JACRSN010000002">
    <property type="protein sequence ID" value="MBC8532773.1"/>
    <property type="molecule type" value="Genomic_DNA"/>
</dbReference>
<dbReference type="SUPFAM" id="SSF53850">
    <property type="entry name" value="Periplasmic binding protein-like II"/>
    <property type="match status" value="1"/>
</dbReference>
<dbReference type="PANTHER" id="PTHR43649:SF12">
    <property type="entry name" value="DIACETYLCHITOBIOSE BINDING PROTEIN DASA"/>
    <property type="match status" value="1"/>
</dbReference>
<dbReference type="Gene3D" id="3.40.190.10">
    <property type="entry name" value="Periplasmic binding protein-like II"/>
    <property type="match status" value="2"/>
</dbReference>
<feature type="region of interest" description="Disordered" evidence="1">
    <location>
        <begin position="27"/>
        <end position="56"/>
    </location>
</feature>
<sequence>MKKQTLSLLLALLLLMTALAGCSGGTGTDASVSESASSEAQSSTPAEDSSAAETPSIDPCTITYWEMLWGPAESHEAATKKVVDQFNAENEYGITVDVQMIPWEGYYQTFLTAVTSGAAPDVATGATPQPIQYAVMGESLDLDPIMEQWKAEGSSVLTEISDDLWEFFQYEGKQYGIAFGLDPKTINYRTDYFEEAGITELPTTWDEFADTLRTIKETFPDKIPMAFACQDSTCNHIMSVFLASNETGFVTADLKPNFSSKEGLEVLNFFKLLYDEELASRGAPGYADADVQKLYMSGECVIWGGAAPNIVDGTELAKVTGILPPLTGPSAKKGEYIVCPNGIMGFAQSENPDAARAFIKWWTENNLIVFTEGKQGNFPARSSYYSDSYYTENQLKVDIYNNCVSSAFSMIYPVATLYPQFSQLEGEQTYGSPAREIMTGEDPVAVAEKYDAEIQKVLDEYADD</sequence>
<comment type="caution">
    <text evidence="3">The sequence shown here is derived from an EMBL/GenBank/DDBJ whole genome shotgun (WGS) entry which is preliminary data.</text>
</comment>
<feature type="chain" id="PRO_5038701412" evidence="2">
    <location>
        <begin position="21"/>
        <end position="464"/>
    </location>
</feature>
<accession>A0A926HR11</accession>
<organism evidence="3 4">
    <name type="scientific">Yeguia hominis</name>
    <dbReference type="NCBI Taxonomy" id="2763662"/>
    <lineage>
        <taxon>Bacteria</taxon>
        <taxon>Bacillati</taxon>
        <taxon>Bacillota</taxon>
        <taxon>Clostridia</taxon>
        <taxon>Eubacteriales</taxon>
        <taxon>Yeguiaceae</taxon>
        <taxon>Yeguia</taxon>
    </lineage>
</organism>
<dbReference type="RefSeq" id="WP_249318000.1">
    <property type="nucleotide sequence ID" value="NZ_JACRSN010000002.1"/>
</dbReference>
<evidence type="ECO:0000256" key="2">
    <source>
        <dbReference type="SAM" id="SignalP"/>
    </source>
</evidence>
<keyword evidence="4" id="KW-1185">Reference proteome</keyword>
<name>A0A926HR11_9FIRM</name>